<keyword evidence="2" id="KW-0285">Flavoprotein</keyword>
<comment type="cofactor">
    <cofactor evidence="1">
        <name>FAD</name>
        <dbReference type="ChEBI" id="CHEBI:57692"/>
    </cofactor>
</comment>
<feature type="chain" id="PRO_5013824098" evidence="4">
    <location>
        <begin position="21"/>
        <end position="406"/>
    </location>
</feature>
<dbReference type="Gene3D" id="1.10.8.260">
    <property type="entry name" value="HI0933 insert domain-like"/>
    <property type="match status" value="1"/>
</dbReference>
<dbReference type="PRINTS" id="PR00368">
    <property type="entry name" value="FADPNR"/>
</dbReference>
<dbReference type="SUPFAM" id="SSF160996">
    <property type="entry name" value="HI0933 insert domain-like"/>
    <property type="match status" value="1"/>
</dbReference>
<keyword evidence="4" id="KW-0732">Signal</keyword>
<organism evidence="7 8">
    <name type="scientific">Sulfuricurvum kujiense</name>
    <dbReference type="NCBI Taxonomy" id="148813"/>
    <lineage>
        <taxon>Bacteria</taxon>
        <taxon>Pseudomonadati</taxon>
        <taxon>Campylobacterota</taxon>
        <taxon>Epsilonproteobacteria</taxon>
        <taxon>Campylobacterales</taxon>
        <taxon>Sulfurimonadaceae</taxon>
        <taxon>Sulfuricurvum</taxon>
    </lineage>
</organism>
<accession>A0A2D3WIR7</accession>
<dbReference type="PANTHER" id="PTHR42887:SF2">
    <property type="entry name" value="OS12G0638800 PROTEIN"/>
    <property type="match status" value="1"/>
</dbReference>
<evidence type="ECO:0000259" key="5">
    <source>
        <dbReference type="Pfam" id="PF03486"/>
    </source>
</evidence>
<dbReference type="AlphaFoldDB" id="A0A2D3WIR7"/>
<dbReference type="InterPro" id="IPR057661">
    <property type="entry name" value="RsdA/BaiN/AoA(So)_Rossmann"/>
</dbReference>
<dbReference type="NCBIfam" id="TIGR00275">
    <property type="entry name" value="aminoacetone oxidase family FAD-binding enzyme"/>
    <property type="match status" value="1"/>
</dbReference>
<protein>
    <submittedName>
        <fullName evidence="7">Aminoacetone oxidase family FAD-binding enzyme</fullName>
    </submittedName>
</protein>
<evidence type="ECO:0000256" key="3">
    <source>
        <dbReference type="ARBA" id="ARBA00022827"/>
    </source>
</evidence>
<gene>
    <name evidence="7" type="ORF">CFH83_10240</name>
</gene>
<dbReference type="PRINTS" id="PR00411">
    <property type="entry name" value="PNDRDTASEI"/>
</dbReference>
<proteinExistence type="predicted"/>
<keyword evidence="3" id="KW-0274">FAD</keyword>
<name>A0A2D3WIR7_9BACT</name>
<feature type="domain" description="RsdA/BaiN/AoA(So)-like Rossmann fold-like" evidence="5">
    <location>
        <begin position="3"/>
        <end position="402"/>
    </location>
</feature>
<dbReference type="InterPro" id="IPR055178">
    <property type="entry name" value="RsdA/BaiN/AoA(So)-like_dom"/>
</dbReference>
<dbReference type="PANTHER" id="PTHR42887">
    <property type="entry name" value="OS12G0638800 PROTEIN"/>
    <property type="match status" value="1"/>
</dbReference>
<evidence type="ECO:0000256" key="4">
    <source>
        <dbReference type="SAM" id="SignalP"/>
    </source>
</evidence>
<comment type="caution">
    <text evidence="7">The sequence shown here is derived from an EMBL/GenBank/DDBJ whole genome shotgun (WGS) entry which is preliminary data.</text>
</comment>
<dbReference type="InterPro" id="IPR023166">
    <property type="entry name" value="BaiN-like_dom_sf"/>
</dbReference>
<dbReference type="Pfam" id="PF22780">
    <property type="entry name" value="HI0933_like_1st"/>
    <property type="match status" value="1"/>
</dbReference>
<dbReference type="EMBL" id="DLUI01000147">
    <property type="protein sequence ID" value="DAB37614.1"/>
    <property type="molecule type" value="Genomic_DNA"/>
</dbReference>
<evidence type="ECO:0000256" key="2">
    <source>
        <dbReference type="ARBA" id="ARBA00022630"/>
    </source>
</evidence>
<feature type="signal peptide" evidence="4">
    <location>
        <begin position="1"/>
        <end position="20"/>
    </location>
</feature>
<evidence type="ECO:0000256" key="1">
    <source>
        <dbReference type="ARBA" id="ARBA00001974"/>
    </source>
</evidence>
<dbReference type="Proteomes" id="UP000228859">
    <property type="component" value="Unassembled WGS sequence"/>
</dbReference>
<evidence type="ECO:0000313" key="7">
    <source>
        <dbReference type="EMBL" id="DAB37614.1"/>
    </source>
</evidence>
<evidence type="ECO:0000313" key="8">
    <source>
        <dbReference type="Proteomes" id="UP000228859"/>
    </source>
</evidence>
<dbReference type="Gene3D" id="3.50.50.60">
    <property type="entry name" value="FAD/NAD(P)-binding domain"/>
    <property type="match status" value="1"/>
</dbReference>
<reference evidence="7 8" key="1">
    <citation type="journal article" date="2017" name="Front. Microbiol.">
        <title>Comparative Genomic Analysis of the Class Epsilonproteobacteria and Proposed Reclassification to Epsilonbacteraeota (phyl. nov.).</title>
        <authorList>
            <person name="Waite D.W."/>
            <person name="Vanwonterghem I."/>
            <person name="Rinke C."/>
            <person name="Parks D.H."/>
            <person name="Zhang Y."/>
            <person name="Takai K."/>
            <person name="Sievert S.M."/>
            <person name="Simon J."/>
            <person name="Campbell B.J."/>
            <person name="Hanson T.E."/>
            <person name="Woyke T."/>
            <person name="Klotz M.G."/>
            <person name="Hugenholtz P."/>
        </authorList>
    </citation>
    <scope>NUCLEOTIDE SEQUENCE [LARGE SCALE GENOMIC DNA]</scope>
    <source>
        <strain evidence="7">UBA12443</strain>
    </source>
</reference>
<dbReference type="Gene3D" id="2.40.30.10">
    <property type="entry name" value="Translation factors"/>
    <property type="match status" value="1"/>
</dbReference>
<evidence type="ECO:0000259" key="6">
    <source>
        <dbReference type="Pfam" id="PF22780"/>
    </source>
</evidence>
<dbReference type="InterPro" id="IPR004792">
    <property type="entry name" value="BaiN-like"/>
</dbReference>
<sequence length="406" mass="43664">MKKIAIIGGGASGLMAALFAARSGANVTIYEHNSSVGKKILASGNGRCNIINTTASPEDYAGNDPQFVTYALKQLNFGYFEKFCHSIGLLLDIKEDGRCYPLSNEAKSVLIALKSAISETGVKIITDSNVTAITKNDSHFNVQTDQDKQSYNNVLIATGSQAAPQLGATADGYSFARAFGHEILPTYPSLVQLHLNSRNHHKMAGVKTTAEVTLIIDGKPKEKVQGDILFAAYGISGLAILDVSQKASYAHHNKQRVSIALNLLPRYDRATLTNVIEKVFASVPKHDIHTALCGLLPAKIITYLLEDAAIALTTTVSSLNTKEIKKIAHLIGEWKFEVTDTHGFKHAEVSGGGVSTAQVNNKTMESNLVEGLYFSGEVLDIVGKRGGYNFNFAWASGMIAGKEMGK</sequence>
<dbReference type="Pfam" id="PF03486">
    <property type="entry name" value="HI0933_like"/>
    <property type="match status" value="1"/>
</dbReference>
<dbReference type="InterPro" id="IPR036188">
    <property type="entry name" value="FAD/NAD-bd_sf"/>
</dbReference>
<dbReference type="SUPFAM" id="SSF51905">
    <property type="entry name" value="FAD/NAD(P)-binding domain"/>
    <property type="match status" value="1"/>
</dbReference>
<feature type="domain" description="RsdA/BaiN/AoA(So)-like insert" evidence="6">
    <location>
        <begin position="187"/>
        <end position="349"/>
    </location>
</feature>